<keyword evidence="3" id="KW-1185">Reference proteome</keyword>
<dbReference type="EMBL" id="JBBPBN010001174">
    <property type="protein sequence ID" value="KAK8479469.1"/>
    <property type="molecule type" value="Genomic_DNA"/>
</dbReference>
<feature type="region of interest" description="Disordered" evidence="1">
    <location>
        <begin position="13"/>
        <end position="56"/>
    </location>
</feature>
<feature type="non-terminal residue" evidence="2">
    <location>
        <position position="100"/>
    </location>
</feature>
<evidence type="ECO:0000313" key="2">
    <source>
        <dbReference type="EMBL" id="KAK8479469.1"/>
    </source>
</evidence>
<gene>
    <name evidence="2" type="ORF">V6N11_048054</name>
</gene>
<organism evidence="2 3">
    <name type="scientific">Hibiscus sabdariffa</name>
    <name type="common">roselle</name>
    <dbReference type="NCBI Taxonomy" id="183260"/>
    <lineage>
        <taxon>Eukaryota</taxon>
        <taxon>Viridiplantae</taxon>
        <taxon>Streptophyta</taxon>
        <taxon>Embryophyta</taxon>
        <taxon>Tracheophyta</taxon>
        <taxon>Spermatophyta</taxon>
        <taxon>Magnoliopsida</taxon>
        <taxon>eudicotyledons</taxon>
        <taxon>Gunneridae</taxon>
        <taxon>Pentapetalae</taxon>
        <taxon>rosids</taxon>
        <taxon>malvids</taxon>
        <taxon>Malvales</taxon>
        <taxon>Malvaceae</taxon>
        <taxon>Malvoideae</taxon>
        <taxon>Hibiscus</taxon>
    </lineage>
</organism>
<protein>
    <submittedName>
        <fullName evidence="2">Uncharacterized protein</fullName>
    </submittedName>
</protein>
<accession>A0ABR1ZGA3</accession>
<evidence type="ECO:0000313" key="3">
    <source>
        <dbReference type="Proteomes" id="UP001396334"/>
    </source>
</evidence>
<reference evidence="2 3" key="1">
    <citation type="journal article" date="2024" name="G3 (Bethesda)">
        <title>Genome assembly of Hibiscus sabdariffa L. provides insights into metabolisms of medicinal natural products.</title>
        <authorList>
            <person name="Kim T."/>
        </authorList>
    </citation>
    <scope>NUCLEOTIDE SEQUENCE [LARGE SCALE GENOMIC DNA]</scope>
    <source>
        <strain evidence="2">TK-2024</strain>
        <tissue evidence="2">Old leaves</tissue>
    </source>
</reference>
<dbReference type="Proteomes" id="UP001396334">
    <property type="component" value="Unassembled WGS sequence"/>
</dbReference>
<proteinExistence type="predicted"/>
<name>A0ABR1ZGA3_9ROSI</name>
<sequence>MHFLFHWWHSGQRYEDPGQPSRRHRSPREPSGNVTRTLANLPHRHRSPREPSHTACPPAGGIRHLALLEFTLRLVQPVVGLRITTSVDVVLEGFHALTSC</sequence>
<evidence type="ECO:0000256" key="1">
    <source>
        <dbReference type="SAM" id="MobiDB-lite"/>
    </source>
</evidence>
<comment type="caution">
    <text evidence="2">The sequence shown here is derived from an EMBL/GenBank/DDBJ whole genome shotgun (WGS) entry which is preliminary data.</text>
</comment>